<protein>
    <submittedName>
        <fullName evidence="1">Uncharacterized protein</fullName>
    </submittedName>
</protein>
<dbReference type="EMBL" id="CM023485">
    <property type="protein sequence ID" value="KAH6930808.1"/>
    <property type="molecule type" value="Genomic_DNA"/>
</dbReference>
<reference evidence="1" key="1">
    <citation type="submission" date="2020-05" db="EMBL/GenBank/DDBJ databases">
        <title>Large-scale comparative analyses of tick genomes elucidate their genetic diversity and vector capacities.</title>
        <authorList>
            <person name="Jia N."/>
            <person name="Wang J."/>
            <person name="Shi W."/>
            <person name="Du L."/>
            <person name="Sun Y."/>
            <person name="Zhan W."/>
            <person name="Jiang J."/>
            <person name="Wang Q."/>
            <person name="Zhang B."/>
            <person name="Ji P."/>
            <person name="Sakyi L.B."/>
            <person name="Cui X."/>
            <person name="Yuan T."/>
            <person name="Jiang B."/>
            <person name="Yang W."/>
            <person name="Lam T.T.-Y."/>
            <person name="Chang Q."/>
            <person name="Ding S."/>
            <person name="Wang X."/>
            <person name="Zhu J."/>
            <person name="Ruan X."/>
            <person name="Zhao L."/>
            <person name="Wei J."/>
            <person name="Que T."/>
            <person name="Du C."/>
            <person name="Cheng J."/>
            <person name="Dai P."/>
            <person name="Han X."/>
            <person name="Huang E."/>
            <person name="Gao Y."/>
            <person name="Liu J."/>
            <person name="Shao H."/>
            <person name="Ye R."/>
            <person name="Li L."/>
            <person name="Wei W."/>
            <person name="Wang X."/>
            <person name="Wang C."/>
            <person name="Yang T."/>
            <person name="Huo Q."/>
            <person name="Li W."/>
            <person name="Guo W."/>
            <person name="Chen H."/>
            <person name="Zhou L."/>
            <person name="Ni X."/>
            <person name="Tian J."/>
            <person name="Zhou Y."/>
            <person name="Sheng Y."/>
            <person name="Liu T."/>
            <person name="Pan Y."/>
            <person name="Xia L."/>
            <person name="Li J."/>
            <person name="Zhao F."/>
            <person name="Cao W."/>
        </authorList>
    </citation>
    <scope>NUCLEOTIDE SEQUENCE</scope>
    <source>
        <strain evidence="1">Hyas-2018</strain>
    </source>
</reference>
<accession>A0ACB7S7F0</accession>
<evidence type="ECO:0000313" key="1">
    <source>
        <dbReference type="EMBL" id="KAH6930808.1"/>
    </source>
</evidence>
<proteinExistence type="predicted"/>
<organism evidence="1 2">
    <name type="scientific">Hyalomma asiaticum</name>
    <name type="common">Tick</name>
    <dbReference type="NCBI Taxonomy" id="266040"/>
    <lineage>
        <taxon>Eukaryota</taxon>
        <taxon>Metazoa</taxon>
        <taxon>Ecdysozoa</taxon>
        <taxon>Arthropoda</taxon>
        <taxon>Chelicerata</taxon>
        <taxon>Arachnida</taxon>
        <taxon>Acari</taxon>
        <taxon>Parasitiformes</taxon>
        <taxon>Ixodida</taxon>
        <taxon>Ixodoidea</taxon>
        <taxon>Ixodidae</taxon>
        <taxon>Hyalomminae</taxon>
        <taxon>Hyalomma</taxon>
    </lineage>
</organism>
<sequence>MVSATVCLGYGLNYGYGLGSPFHYGALLRKKKWVVAATAMVPENKSGRESAYTSLNSLARLVSGTAETGTSGTPALAYRPLGFPFLHEKRVAG</sequence>
<dbReference type="Proteomes" id="UP000821845">
    <property type="component" value="Chromosome 5"/>
</dbReference>
<evidence type="ECO:0000313" key="2">
    <source>
        <dbReference type="Proteomes" id="UP000821845"/>
    </source>
</evidence>
<comment type="caution">
    <text evidence="1">The sequence shown here is derived from an EMBL/GenBank/DDBJ whole genome shotgun (WGS) entry which is preliminary data.</text>
</comment>
<keyword evidence="2" id="KW-1185">Reference proteome</keyword>
<gene>
    <name evidence="1" type="ORF">HPB50_019672</name>
</gene>
<name>A0ACB7S7F0_HYAAI</name>